<comment type="caution">
    <text evidence="1">The sequence shown here is derived from an EMBL/GenBank/DDBJ whole genome shotgun (WGS) entry which is preliminary data.</text>
</comment>
<name>A0AAN4ZDT7_9BILA</name>
<gene>
    <name evidence="1" type="ORF">PMAYCL1PPCAC_06055</name>
</gene>
<protein>
    <submittedName>
        <fullName evidence="1">Uncharacterized protein</fullName>
    </submittedName>
</protein>
<feature type="non-terminal residue" evidence="1">
    <location>
        <position position="1"/>
    </location>
</feature>
<proteinExistence type="predicted"/>
<reference evidence="2" key="1">
    <citation type="submission" date="2022-10" db="EMBL/GenBank/DDBJ databases">
        <title>Genome assembly of Pristionchus species.</title>
        <authorList>
            <person name="Yoshida K."/>
            <person name="Sommer R.J."/>
        </authorList>
    </citation>
    <scope>NUCLEOTIDE SEQUENCE [LARGE SCALE GENOMIC DNA]</scope>
    <source>
        <strain evidence="2">RS5460</strain>
    </source>
</reference>
<evidence type="ECO:0000313" key="1">
    <source>
        <dbReference type="EMBL" id="GMR35860.1"/>
    </source>
</evidence>
<keyword evidence="2" id="KW-1185">Reference proteome</keyword>
<sequence length="140" mass="15893">VLLYQHAVDLLKGNHDRHRLLDSKDVEIAKRNVSSLAMGRCMLALLSECSDMPSYNIRTITNKMAELKVQGSIRDQIEQIEVALRDVEKEKLVDNQHERGCDVAPEEEGCCEAKKQLTLAKSEIALLRERLSQCTCDVRE</sequence>
<evidence type="ECO:0000313" key="2">
    <source>
        <dbReference type="Proteomes" id="UP001328107"/>
    </source>
</evidence>
<organism evidence="1 2">
    <name type="scientific">Pristionchus mayeri</name>
    <dbReference type="NCBI Taxonomy" id="1317129"/>
    <lineage>
        <taxon>Eukaryota</taxon>
        <taxon>Metazoa</taxon>
        <taxon>Ecdysozoa</taxon>
        <taxon>Nematoda</taxon>
        <taxon>Chromadorea</taxon>
        <taxon>Rhabditida</taxon>
        <taxon>Rhabditina</taxon>
        <taxon>Diplogasteromorpha</taxon>
        <taxon>Diplogasteroidea</taxon>
        <taxon>Neodiplogasteridae</taxon>
        <taxon>Pristionchus</taxon>
    </lineage>
</organism>
<dbReference type="EMBL" id="BTRK01000002">
    <property type="protein sequence ID" value="GMR35860.1"/>
    <property type="molecule type" value="Genomic_DNA"/>
</dbReference>
<dbReference type="AlphaFoldDB" id="A0AAN4ZDT7"/>
<dbReference type="Proteomes" id="UP001328107">
    <property type="component" value="Unassembled WGS sequence"/>
</dbReference>
<feature type="non-terminal residue" evidence="1">
    <location>
        <position position="140"/>
    </location>
</feature>
<accession>A0AAN4ZDT7</accession>